<dbReference type="STRING" id="1149755.A0A2J6RAN2"/>
<keyword evidence="15" id="KW-1185">Reference proteome</keyword>
<dbReference type="GO" id="GO:0016020">
    <property type="term" value="C:membrane"/>
    <property type="evidence" value="ECO:0007669"/>
    <property type="project" value="UniProtKB-SubCell"/>
</dbReference>
<comment type="subcellular location">
    <subcellularLocation>
        <location evidence="2">Membrane</location>
        <topology evidence="2">Single-pass membrane protein</topology>
    </subcellularLocation>
</comment>
<dbReference type="AlphaFoldDB" id="A0A2J6RAN2"/>
<evidence type="ECO:0000256" key="11">
    <source>
        <dbReference type="ARBA" id="ARBA00023136"/>
    </source>
</evidence>
<keyword evidence="5 13" id="KW-0812">Transmembrane</keyword>
<dbReference type="Proteomes" id="UP000235786">
    <property type="component" value="Unassembled WGS sequence"/>
</dbReference>
<protein>
    <submittedName>
        <fullName evidence="14">Putative cytochrome P450</fullName>
    </submittedName>
</protein>
<dbReference type="GO" id="GO:0020037">
    <property type="term" value="F:heme binding"/>
    <property type="evidence" value="ECO:0007669"/>
    <property type="project" value="InterPro"/>
</dbReference>
<dbReference type="PRINTS" id="PR00385">
    <property type="entry name" value="P450"/>
</dbReference>
<feature type="transmembrane region" description="Helical" evidence="13">
    <location>
        <begin position="20"/>
        <end position="43"/>
    </location>
</feature>
<dbReference type="InterPro" id="IPR036396">
    <property type="entry name" value="Cyt_P450_sf"/>
</dbReference>
<organism evidence="14 15">
    <name type="scientific">Hyaloscypha variabilis (strain UAMH 11265 / GT02V1 / F)</name>
    <name type="common">Meliniomyces variabilis</name>
    <dbReference type="NCBI Taxonomy" id="1149755"/>
    <lineage>
        <taxon>Eukaryota</taxon>
        <taxon>Fungi</taxon>
        <taxon>Dikarya</taxon>
        <taxon>Ascomycota</taxon>
        <taxon>Pezizomycotina</taxon>
        <taxon>Leotiomycetes</taxon>
        <taxon>Helotiales</taxon>
        <taxon>Hyaloscyphaceae</taxon>
        <taxon>Hyaloscypha</taxon>
        <taxon>Hyaloscypha variabilis</taxon>
    </lineage>
</organism>
<evidence type="ECO:0000256" key="12">
    <source>
        <dbReference type="PIRSR" id="PIRSR602401-1"/>
    </source>
</evidence>
<evidence type="ECO:0000256" key="1">
    <source>
        <dbReference type="ARBA" id="ARBA00001971"/>
    </source>
</evidence>
<evidence type="ECO:0000256" key="5">
    <source>
        <dbReference type="ARBA" id="ARBA00022692"/>
    </source>
</evidence>
<dbReference type="InterPro" id="IPR001128">
    <property type="entry name" value="Cyt_P450"/>
</dbReference>
<dbReference type="InterPro" id="IPR050121">
    <property type="entry name" value="Cytochrome_P450_monoxygenase"/>
</dbReference>
<dbReference type="PRINTS" id="PR00463">
    <property type="entry name" value="EP450I"/>
</dbReference>
<dbReference type="GO" id="GO:0004497">
    <property type="term" value="F:monooxygenase activity"/>
    <property type="evidence" value="ECO:0007669"/>
    <property type="project" value="UniProtKB-KW"/>
</dbReference>
<dbReference type="PANTHER" id="PTHR24305:SF157">
    <property type="entry name" value="N-ACETYLTRYPTOPHAN 6-HYDROXYLASE IVOC-RELATED"/>
    <property type="match status" value="1"/>
</dbReference>
<evidence type="ECO:0000313" key="15">
    <source>
        <dbReference type="Proteomes" id="UP000235786"/>
    </source>
</evidence>
<evidence type="ECO:0000256" key="2">
    <source>
        <dbReference type="ARBA" id="ARBA00004167"/>
    </source>
</evidence>
<evidence type="ECO:0000313" key="14">
    <source>
        <dbReference type="EMBL" id="PMD35578.1"/>
    </source>
</evidence>
<comment type="similarity">
    <text evidence="3">Belongs to the cytochrome P450 family.</text>
</comment>
<sequence length="529" mass="60090">MGQRLAVTPLAMGFLETVPYPYLTAASALGVYLIAGAVYRLYFSPVTNFPGPKLAALTLWYEFYYDVVCRGQYTFEIKRMHEKYGPIVRINPYELHIETPEYYDEIYAGGGKRRDKWDWFTNQFGIPESTFATASHEKHRMRRAALNPFFSMASVRRLQPMIEERLEKFLGRFADFQKSGEPMTVSLGYAAFTNDVVMEYAFARCDHRIEAPDFDPSFHDASIVGSTMGHMTKQLTWVLPLMQTLPDWVTIKLNSDMASYVNLQKDIHKQIATIQTATYNGHLKVSHDTIFHEILNSKLPPEEKTPTRLWQDGQVTVIAGTLTTAWALSVMTYHLLTVPEVLRKLKTELATAIPDPSRSVPLSALEQLPYLTACIQEGLRLSCGVSSRLQRIAPDEDLIFNDGKKSWTIPRGTPVGMTSTIMHYDPSIFPSPTTFRPERWIENPRLDKYLIAFARGSRQCIGINLAYAELYLALSTIFRRYGSKDVRRDGDLGAFELFDTTDKDWVIVGDGITPLTVSESKGIRIRVVK</sequence>
<evidence type="ECO:0000256" key="13">
    <source>
        <dbReference type="SAM" id="Phobius"/>
    </source>
</evidence>
<keyword evidence="8" id="KW-0560">Oxidoreductase</keyword>
<feature type="binding site" description="axial binding residue" evidence="12">
    <location>
        <position position="460"/>
    </location>
    <ligand>
        <name>heme</name>
        <dbReference type="ChEBI" id="CHEBI:30413"/>
    </ligand>
    <ligandPart>
        <name>Fe</name>
        <dbReference type="ChEBI" id="CHEBI:18248"/>
    </ligandPart>
</feature>
<dbReference type="PANTHER" id="PTHR24305">
    <property type="entry name" value="CYTOCHROME P450"/>
    <property type="match status" value="1"/>
</dbReference>
<evidence type="ECO:0000256" key="9">
    <source>
        <dbReference type="ARBA" id="ARBA00023004"/>
    </source>
</evidence>
<evidence type="ECO:0000256" key="4">
    <source>
        <dbReference type="ARBA" id="ARBA00022617"/>
    </source>
</evidence>
<dbReference type="OrthoDB" id="3945418at2759"/>
<dbReference type="GO" id="GO:0005506">
    <property type="term" value="F:iron ion binding"/>
    <property type="evidence" value="ECO:0007669"/>
    <property type="project" value="InterPro"/>
</dbReference>
<keyword evidence="10" id="KW-0503">Monooxygenase</keyword>
<dbReference type="SUPFAM" id="SSF48264">
    <property type="entry name" value="Cytochrome P450"/>
    <property type="match status" value="1"/>
</dbReference>
<evidence type="ECO:0000256" key="3">
    <source>
        <dbReference type="ARBA" id="ARBA00010617"/>
    </source>
</evidence>
<dbReference type="CDD" id="cd11062">
    <property type="entry name" value="CYP58-like"/>
    <property type="match status" value="1"/>
</dbReference>
<keyword evidence="4 12" id="KW-0349">Heme</keyword>
<evidence type="ECO:0000256" key="7">
    <source>
        <dbReference type="ARBA" id="ARBA00022989"/>
    </source>
</evidence>
<proteinExistence type="inferred from homology"/>
<gene>
    <name evidence="14" type="ORF">L207DRAFT_466868</name>
</gene>
<dbReference type="GO" id="GO:0016705">
    <property type="term" value="F:oxidoreductase activity, acting on paired donors, with incorporation or reduction of molecular oxygen"/>
    <property type="evidence" value="ECO:0007669"/>
    <property type="project" value="InterPro"/>
</dbReference>
<evidence type="ECO:0000256" key="10">
    <source>
        <dbReference type="ARBA" id="ARBA00023033"/>
    </source>
</evidence>
<dbReference type="Gene3D" id="1.10.630.10">
    <property type="entry name" value="Cytochrome P450"/>
    <property type="match status" value="1"/>
</dbReference>
<reference evidence="14 15" key="1">
    <citation type="submission" date="2016-04" db="EMBL/GenBank/DDBJ databases">
        <title>A degradative enzymes factory behind the ericoid mycorrhizal symbiosis.</title>
        <authorList>
            <consortium name="DOE Joint Genome Institute"/>
            <person name="Martino E."/>
            <person name="Morin E."/>
            <person name="Grelet G."/>
            <person name="Kuo A."/>
            <person name="Kohler A."/>
            <person name="Daghino S."/>
            <person name="Barry K."/>
            <person name="Choi C."/>
            <person name="Cichocki N."/>
            <person name="Clum A."/>
            <person name="Copeland A."/>
            <person name="Hainaut M."/>
            <person name="Haridas S."/>
            <person name="Labutti K."/>
            <person name="Lindquist E."/>
            <person name="Lipzen A."/>
            <person name="Khouja H.-R."/>
            <person name="Murat C."/>
            <person name="Ohm R."/>
            <person name="Olson A."/>
            <person name="Spatafora J."/>
            <person name="Veneault-Fourrey C."/>
            <person name="Henrissat B."/>
            <person name="Grigoriev I."/>
            <person name="Martin F."/>
            <person name="Perotto S."/>
        </authorList>
    </citation>
    <scope>NUCLEOTIDE SEQUENCE [LARGE SCALE GENOMIC DNA]</scope>
    <source>
        <strain evidence="14 15">F</strain>
    </source>
</reference>
<evidence type="ECO:0000256" key="6">
    <source>
        <dbReference type="ARBA" id="ARBA00022723"/>
    </source>
</evidence>
<keyword evidence="6 12" id="KW-0479">Metal-binding</keyword>
<keyword evidence="11 13" id="KW-0472">Membrane</keyword>
<dbReference type="Pfam" id="PF00067">
    <property type="entry name" value="p450"/>
    <property type="match status" value="1"/>
</dbReference>
<dbReference type="InterPro" id="IPR002401">
    <property type="entry name" value="Cyt_P450_E_grp-I"/>
</dbReference>
<keyword evidence="7 13" id="KW-1133">Transmembrane helix</keyword>
<comment type="cofactor">
    <cofactor evidence="1 12">
        <name>heme</name>
        <dbReference type="ChEBI" id="CHEBI:30413"/>
    </cofactor>
</comment>
<accession>A0A2J6RAN2</accession>
<dbReference type="FunFam" id="1.10.630.10:FF:000069">
    <property type="entry name" value="Cytochrome P450, putative (Eurofung)"/>
    <property type="match status" value="1"/>
</dbReference>
<evidence type="ECO:0000256" key="8">
    <source>
        <dbReference type="ARBA" id="ARBA00023002"/>
    </source>
</evidence>
<name>A0A2J6RAN2_HYAVF</name>
<dbReference type="EMBL" id="KZ613952">
    <property type="protein sequence ID" value="PMD35578.1"/>
    <property type="molecule type" value="Genomic_DNA"/>
</dbReference>
<keyword evidence="9 12" id="KW-0408">Iron</keyword>